<reference evidence="2" key="1">
    <citation type="submission" date="2014-09" db="EMBL/GenBank/DDBJ databases">
        <authorList>
            <person name="Wibberg D."/>
        </authorList>
    </citation>
    <scope>NUCLEOTIDE SEQUENCE [LARGE SCALE GENOMIC DNA]</scope>
    <source>
        <strain evidence="2">Mb9</strain>
    </source>
</reference>
<feature type="transmembrane region" description="Helical" evidence="1">
    <location>
        <begin position="6"/>
        <end position="26"/>
    </location>
</feature>
<accession>A0A0S4FQT9</accession>
<proteinExistence type="predicted"/>
<protein>
    <submittedName>
        <fullName evidence="2">Uncharacterized protein</fullName>
    </submittedName>
</protein>
<keyword evidence="1" id="KW-0812">Transmembrane</keyword>
<evidence type="ECO:0000313" key="3">
    <source>
        <dbReference type="Proteomes" id="UP000062768"/>
    </source>
</evidence>
<keyword evidence="3" id="KW-1185">Reference proteome</keyword>
<dbReference type="EMBL" id="LN734822">
    <property type="protein sequence ID" value="CEL25429.1"/>
    <property type="molecule type" value="Genomic_DNA"/>
</dbReference>
<sequence>MDINTLISGFLVLSVAGSSLSIAAYSSFRDRASDDQKLLLIIAICFIFAFLVAFILSFTTLENLTFYQYLLSLIFFVLIYMAILSIIGFIIHRLIVDQKFKDDELKSAIVIIESSKDDLDSSISLFESEKQF</sequence>
<evidence type="ECO:0000313" key="2">
    <source>
        <dbReference type="EMBL" id="CEL25429.1"/>
    </source>
</evidence>
<dbReference type="PATRIC" id="fig|2162.10.peg.1872"/>
<evidence type="ECO:0000256" key="1">
    <source>
        <dbReference type="SAM" id="Phobius"/>
    </source>
</evidence>
<dbReference type="RefSeq" id="WP_060537970.1">
    <property type="nucleotide sequence ID" value="NZ_LN734822.1"/>
</dbReference>
<feature type="transmembrane region" description="Helical" evidence="1">
    <location>
        <begin position="66"/>
        <end position="91"/>
    </location>
</feature>
<name>A0A0S4FQT9_METFO</name>
<gene>
    <name evidence="2" type="ORF">MB9_1799</name>
</gene>
<dbReference type="GeneID" id="26740035"/>
<organism evidence="2 3">
    <name type="scientific">Methanobacterium formicicum</name>
    <dbReference type="NCBI Taxonomy" id="2162"/>
    <lineage>
        <taxon>Archaea</taxon>
        <taxon>Methanobacteriati</taxon>
        <taxon>Methanobacteriota</taxon>
        <taxon>Methanomada group</taxon>
        <taxon>Methanobacteria</taxon>
        <taxon>Methanobacteriales</taxon>
        <taxon>Methanobacteriaceae</taxon>
        <taxon>Methanobacterium</taxon>
    </lineage>
</organism>
<keyword evidence="1" id="KW-0472">Membrane</keyword>
<keyword evidence="1" id="KW-1133">Transmembrane helix</keyword>
<dbReference type="Proteomes" id="UP000062768">
    <property type="component" value="Chromosome I"/>
</dbReference>
<dbReference type="AlphaFoldDB" id="A0A0S4FQT9"/>
<feature type="transmembrane region" description="Helical" evidence="1">
    <location>
        <begin position="38"/>
        <end position="60"/>
    </location>
</feature>